<proteinExistence type="predicted"/>
<organism evidence="1 2">
    <name type="scientific">Paenimyroides ummariense</name>
    <dbReference type="NCBI Taxonomy" id="913024"/>
    <lineage>
        <taxon>Bacteria</taxon>
        <taxon>Pseudomonadati</taxon>
        <taxon>Bacteroidota</taxon>
        <taxon>Flavobacteriia</taxon>
        <taxon>Flavobacteriales</taxon>
        <taxon>Flavobacteriaceae</taxon>
        <taxon>Paenimyroides</taxon>
    </lineage>
</organism>
<evidence type="ECO:0000313" key="2">
    <source>
        <dbReference type="Proteomes" id="UP000199036"/>
    </source>
</evidence>
<dbReference type="EMBL" id="FOVI01000006">
    <property type="protein sequence ID" value="SFN51078.1"/>
    <property type="molecule type" value="Genomic_DNA"/>
</dbReference>
<keyword evidence="2" id="KW-1185">Reference proteome</keyword>
<dbReference type="STRING" id="913024.SAMN05421741_106120"/>
<dbReference type="InterPro" id="IPR025234">
    <property type="entry name" value="YjzH-like"/>
</dbReference>
<protein>
    <recommendedName>
        <fullName evidence="3">DUF4177 domain-containing protein</fullName>
    </recommendedName>
</protein>
<dbReference type="Pfam" id="PF13783">
    <property type="entry name" value="DUF4177"/>
    <property type="match status" value="1"/>
</dbReference>
<gene>
    <name evidence="1" type="ORF">SAMN05421741_106120</name>
</gene>
<dbReference type="RefSeq" id="WP_091520934.1">
    <property type="nucleotide sequence ID" value="NZ_FOVI01000006.1"/>
</dbReference>
<reference evidence="2" key="1">
    <citation type="submission" date="2016-10" db="EMBL/GenBank/DDBJ databases">
        <authorList>
            <person name="Varghese N."/>
            <person name="Submissions S."/>
        </authorList>
    </citation>
    <scope>NUCLEOTIDE SEQUENCE [LARGE SCALE GENOMIC DNA]</scope>
    <source>
        <strain evidence="2">DS-12</strain>
    </source>
</reference>
<dbReference type="OrthoDB" id="5432776at2"/>
<dbReference type="AlphaFoldDB" id="A0A1I4ZLJ8"/>
<evidence type="ECO:0000313" key="1">
    <source>
        <dbReference type="EMBL" id="SFN51078.1"/>
    </source>
</evidence>
<sequence>MKRFEYKTIEIKPKGTWTWKFDIVEIDKILNDMGSQGWELVTTESRDMSGTAYGFHYTFKREI</sequence>
<evidence type="ECO:0008006" key="3">
    <source>
        <dbReference type="Google" id="ProtNLM"/>
    </source>
</evidence>
<accession>A0A1I4ZLJ8</accession>
<dbReference type="Proteomes" id="UP000199036">
    <property type="component" value="Unassembled WGS sequence"/>
</dbReference>
<name>A0A1I4ZLJ8_9FLAO</name>